<dbReference type="RefSeq" id="WP_141172282.1">
    <property type="nucleotide sequence ID" value="NZ_CP041185.1"/>
</dbReference>
<dbReference type="KEGG" id="jas:FJQ89_26105"/>
<dbReference type="SUPFAM" id="SSF52540">
    <property type="entry name" value="P-loop containing nucleoside triphosphate hydrolases"/>
    <property type="match status" value="1"/>
</dbReference>
<dbReference type="InterPro" id="IPR027417">
    <property type="entry name" value="P-loop_NTPase"/>
</dbReference>
<reference evidence="1 2" key="1">
    <citation type="submission" date="2019-06" db="EMBL/GenBank/DDBJ databases">
        <title>Complete genome sequence of Janthinobacterium sp. SNU WT3 isolated from diseased rainbow trout.</title>
        <authorList>
            <person name="Oh W.T."/>
            <person name="Park S.C."/>
        </authorList>
    </citation>
    <scope>NUCLEOTIDE SEQUENCE [LARGE SCALE GENOMIC DNA]</scope>
    <source>
        <strain evidence="1 2">SNU WT3</strain>
    </source>
</reference>
<dbReference type="EMBL" id="CP041185">
    <property type="protein sequence ID" value="QDG73511.1"/>
    <property type="molecule type" value="Genomic_DNA"/>
</dbReference>
<sequence length="550" mass="61498">MDFNHGDRSEVLDWVAINSDVEERDNLLAWKMSNANPSQANISEWPLLPKVISRLEPLCLRKMTSFGDIAAEDDAVLNYFLKTPAVKEILDGKVLLVLGRKGSGKTALVRHFTEGQSGLNSRGLTLGQYPWKVHEQRADSSVNEVDAYVESWRYLIATQIAALLLAQPNIDLETEEAKSIAEFFTVNYGGLSPELGDILRPGKLMLSKASFEPQVMGSKLGSVTLERTNGDAGRELKALTDALLSAVESLGAQVGVEKIYLHFDELDRGLVVLDDARKNLLIGLIVAAREVSRTTALNFVKCVPIVYLRTDLWEGLNFSDKNKISQGKTLNLEWDSSSLSDLINERIKAIIGSSSNWDTISSPSLMRGSQKKWAHILARTFLRPRDVISFLNIALKLAVKRDLDKDVPLILENRDIVGAREKYSSYLKQELKDEIIPHWQYWEDALKAFSELATQTFKIDQFRVEYEKRKSTGNLLSPDEAISKLYEFSVVGYERRSGYGGSSWVFQYTTPEAGWDNAATNLKVHVGLKEVAKLREERTPGANLEGGAEN</sequence>
<protein>
    <submittedName>
        <fullName evidence="1">Uncharacterized protein</fullName>
    </submittedName>
</protein>
<keyword evidence="2" id="KW-1185">Reference proteome</keyword>
<accession>A0A4Y6RKL2</accession>
<evidence type="ECO:0000313" key="2">
    <source>
        <dbReference type="Proteomes" id="UP000316665"/>
    </source>
</evidence>
<evidence type="ECO:0000313" key="1">
    <source>
        <dbReference type="EMBL" id="QDG73511.1"/>
    </source>
</evidence>
<dbReference type="OrthoDB" id="9179688at2"/>
<dbReference type="Proteomes" id="UP000316665">
    <property type="component" value="Chromosome"/>
</dbReference>
<name>A0A4Y6RKL2_9BURK</name>
<organism evidence="1 2">
    <name type="scientific">Janthinobacterium tructae</name>
    <dbReference type="NCBI Taxonomy" id="2590869"/>
    <lineage>
        <taxon>Bacteria</taxon>
        <taxon>Pseudomonadati</taxon>
        <taxon>Pseudomonadota</taxon>
        <taxon>Betaproteobacteria</taxon>
        <taxon>Burkholderiales</taxon>
        <taxon>Oxalobacteraceae</taxon>
        <taxon>Janthinobacterium</taxon>
    </lineage>
</organism>
<proteinExistence type="predicted"/>
<dbReference type="AlphaFoldDB" id="A0A4Y6RKL2"/>
<dbReference type="NCBIfam" id="NF047389">
    <property type="entry name" value="ATPase_Sll1717"/>
    <property type="match status" value="1"/>
</dbReference>
<dbReference type="InterPro" id="IPR059206">
    <property type="entry name" value="Sll1717-like"/>
</dbReference>
<gene>
    <name evidence="1" type="ORF">FJQ89_26105</name>
</gene>